<keyword evidence="8" id="KW-0472">Membrane</keyword>
<evidence type="ECO:0000256" key="7">
    <source>
        <dbReference type="ARBA" id="ARBA00022989"/>
    </source>
</evidence>
<keyword evidence="9" id="KW-0325">Glycoprotein</keyword>
<dbReference type="GeneID" id="107273091"/>
<dbReference type="RefSeq" id="XP_015606404.1">
    <property type="nucleotide sequence ID" value="XM_015750918.2"/>
</dbReference>
<dbReference type="PANTHER" id="PTHR13448">
    <property type="entry name" value="TRANSMEMBRANE PROTEIN 214"/>
    <property type="match status" value="1"/>
</dbReference>
<sequence length="677" mass="76501">MSSGGWEVVGKGKKDKSNGKPTKLTKAEKKKFIENAPKVEDFLPLSQVKTLYDNLDGNKENKKPTKEKDNKTKENEEKKKQQKQKQLEQKKQEPKEKPPKSIEDAVNLINAASLESSIINDEVRYPDAPLIWLKNVDAFLNASIPIERDDPLFDGKPPGYPLSVVPKTIRSLLERVIERAGPQTVKLFYEGTLTAMATDMAKGTPVVGHKIFLQLLAQHDPDMTIANIPKLISLRKSYQNRKPIGQSLFWVLYQAGRKDLSVGLKAWHEIISPMLEIKNYSGYVVKVLNDMVADHMSNTNNVTPDMYLTILDDVYSGKLNIPATIVKEVTPVIVNLRSITFKNENANYRKLLETLFDKITLKISPIYRDELLHAVAACLMIDVRCYTTWKNIYSKHLYQSSVLLKHIDSNWSTIQPTLKKKVLSEVLASFQVSNDGWKTAKKKDEYLSACIKGCEVLVARMTVSRSWFPWKKGSLLLFLLISAIVAIDYRKHGSFEASSTGKFLKDSGILGQGQRAWSTTKYYSAKSLEYAEASAPEYYKTVVDVSMPYIKLGGDLYLVIRNASWKLYNNIAAYVAHNGPLVAASIDRYAPGLLEETRTRSIQALDFVKTYSALAAEHIVEYSTHAIRWLETNVFVGKLSPESLQKYASQAINTTQTFASQTYDWVYEKVQILSKVQ</sequence>
<evidence type="ECO:0000256" key="10">
    <source>
        <dbReference type="ARBA" id="ARBA00024938"/>
    </source>
</evidence>
<keyword evidence="12" id="KW-1185">Reference proteome</keyword>
<dbReference type="GO" id="GO:0006915">
    <property type="term" value="P:apoptotic process"/>
    <property type="evidence" value="ECO:0007669"/>
    <property type="project" value="UniProtKB-KW"/>
</dbReference>
<evidence type="ECO:0000256" key="6">
    <source>
        <dbReference type="ARBA" id="ARBA00022824"/>
    </source>
</evidence>
<organism evidence="12 13">
    <name type="scientific">Cephus cinctus</name>
    <name type="common">Wheat stem sawfly</name>
    <dbReference type="NCBI Taxonomy" id="211228"/>
    <lineage>
        <taxon>Eukaryota</taxon>
        <taxon>Metazoa</taxon>
        <taxon>Ecdysozoa</taxon>
        <taxon>Arthropoda</taxon>
        <taxon>Hexapoda</taxon>
        <taxon>Insecta</taxon>
        <taxon>Pterygota</taxon>
        <taxon>Neoptera</taxon>
        <taxon>Endopterygota</taxon>
        <taxon>Hymenoptera</taxon>
        <taxon>Cephoidea</taxon>
        <taxon>Cephidae</taxon>
        <taxon>Cephus</taxon>
    </lineage>
</organism>
<evidence type="ECO:0000256" key="2">
    <source>
        <dbReference type="ARBA" id="ARBA00007984"/>
    </source>
</evidence>
<comment type="function">
    <text evidence="10">Critical mediator, in cooperation with CASP4, of endoplasmic reticulum-stress induced apoptosis. Required or the activation of CASP4 following endoplasmic reticulum stress.</text>
</comment>
<protein>
    <submittedName>
        <fullName evidence="13">Transmembrane protein 214-A</fullName>
    </submittedName>
</protein>
<comment type="subunit">
    <text evidence="3">Constitutively interacts with CASP4; required for the localization of procaspase 4 to the ER.</text>
</comment>
<dbReference type="PANTHER" id="PTHR13448:SF0">
    <property type="entry name" value="TRANSMEMBRANE PROTEIN 214"/>
    <property type="match status" value="1"/>
</dbReference>
<feature type="region of interest" description="Disordered" evidence="11">
    <location>
        <begin position="52"/>
        <end position="102"/>
    </location>
</feature>
<evidence type="ECO:0000256" key="9">
    <source>
        <dbReference type="ARBA" id="ARBA00023180"/>
    </source>
</evidence>
<dbReference type="AlphaFoldDB" id="A0AAJ7CBG2"/>
<dbReference type="Proteomes" id="UP000694920">
    <property type="component" value="Unplaced"/>
</dbReference>
<evidence type="ECO:0000256" key="8">
    <source>
        <dbReference type="ARBA" id="ARBA00023136"/>
    </source>
</evidence>
<keyword evidence="7" id="KW-1133">Transmembrane helix</keyword>
<feature type="region of interest" description="Disordered" evidence="11">
    <location>
        <begin position="1"/>
        <end position="33"/>
    </location>
</feature>
<dbReference type="GO" id="GO:0005789">
    <property type="term" value="C:endoplasmic reticulum membrane"/>
    <property type="evidence" value="ECO:0007669"/>
    <property type="project" value="UniProtKB-SubCell"/>
</dbReference>
<dbReference type="GO" id="GO:0005794">
    <property type="term" value="C:Golgi apparatus"/>
    <property type="evidence" value="ECO:0007669"/>
    <property type="project" value="TreeGrafter"/>
</dbReference>
<evidence type="ECO:0000256" key="3">
    <source>
        <dbReference type="ARBA" id="ARBA00011720"/>
    </source>
</evidence>
<evidence type="ECO:0000256" key="1">
    <source>
        <dbReference type="ARBA" id="ARBA00004477"/>
    </source>
</evidence>
<accession>A0AAJ7CBG2</accession>
<dbReference type="KEGG" id="ccin:107273091"/>
<comment type="subcellular location">
    <subcellularLocation>
        <location evidence="1">Endoplasmic reticulum membrane</location>
        <topology evidence="1">Multi-pass membrane protein</topology>
    </subcellularLocation>
</comment>
<evidence type="ECO:0000256" key="4">
    <source>
        <dbReference type="ARBA" id="ARBA00022692"/>
    </source>
</evidence>
<gene>
    <name evidence="13" type="primary">LOC107273091</name>
</gene>
<evidence type="ECO:0000313" key="12">
    <source>
        <dbReference type="Proteomes" id="UP000694920"/>
    </source>
</evidence>
<keyword evidence="5" id="KW-0053">Apoptosis</keyword>
<keyword evidence="6" id="KW-0256">Endoplasmic reticulum</keyword>
<dbReference type="CTD" id="54867"/>
<reference evidence="13" key="1">
    <citation type="submission" date="2025-08" db="UniProtKB">
        <authorList>
            <consortium name="RefSeq"/>
        </authorList>
    </citation>
    <scope>IDENTIFICATION</scope>
</reference>
<proteinExistence type="inferred from homology"/>
<evidence type="ECO:0000313" key="13">
    <source>
        <dbReference type="RefSeq" id="XP_015606404.1"/>
    </source>
</evidence>
<evidence type="ECO:0000256" key="11">
    <source>
        <dbReference type="SAM" id="MobiDB-lite"/>
    </source>
</evidence>
<name>A0AAJ7CBG2_CEPCN</name>
<dbReference type="InterPro" id="IPR019308">
    <property type="entry name" value="TMEM214"/>
</dbReference>
<dbReference type="Pfam" id="PF10151">
    <property type="entry name" value="TMEM214"/>
    <property type="match status" value="1"/>
</dbReference>
<evidence type="ECO:0000256" key="5">
    <source>
        <dbReference type="ARBA" id="ARBA00022703"/>
    </source>
</evidence>
<keyword evidence="4 13" id="KW-0812">Transmembrane</keyword>
<feature type="compositionally biased region" description="Basic and acidic residues" evidence="11">
    <location>
        <begin position="56"/>
        <end position="102"/>
    </location>
</feature>
<comment type="similarity">
    <text evidence="2">Belongs to the TMEM214 family.</text>
</comment>